<accession>A0A200PUM1</accession>
<dbReference type="InParanoid" id="A0A200PUM1"/>
<proteinExistence type="predicted"/>
<dbReference type="PANTHER" id="PTHR33978:SF18">
    <property type="entry name" value="OS01G0656300 PROTEIN"/>
    <property type="match status" value="1"/>
</dbReference>
<sequence>MKEEAVELVEEEEEGEKALVVWDCGSPLYDSFELASVTHIIERNLMILPFSSSSSSSSSSSGGSKRFTARFPCEPPDSIVMGSTNYKICRNQFSKVNSLSSDDHVGKKKKMWIRKFGFHGLSNSIMFWRK</sequence>
<keyword evidence="2" id="KW-1185">Reference proteome</keyword>
<evidence type="ECO:0000313" key="2">
    <source>
        <dbReference type="Proteomes" id="UP000195402"/>
    </source>
</evidence>
<organism evidence="1 2">
    <name type="scientific">Macleaya cordata</name>
    <name type="common">Five-seeded plume-poppy</name>
    <name type="synonym">Bocconia cordata</name>
    <dbReference type="NCBI Taxonomy" id="56857"/>
    <lineage>
        <taxon>Eukaryota</taxon>
        <taxon>Viridiplantae</taxon>
        <taxon>Streptophyta</taxon>
        <taxon>Embryophyta</taxon>
        <taxon>Tracheophyta</taxon>
        <taxon>Spermatophyta</taxon>
        <taxon>Magnoliopsida</taxon>
        <taxon>Ranunculales</taxon>
        <taxon>Papaveraceae</taxon>
        <taxon>Papaveroideae</taxon>
        <taxon>Macleaya</taxon>
    </lineage>
</organism>
<dbReference type="AlphaFoldDB" id="A0A200PUM1"/>
<dbReference type="Proteomes" id="UP000195402">
    <property type="component" value="Unassembled WGS sequence"/>
</dbReference>
<evidence type="ECO:0000313" key="1">
    <source>
        <dbReference type="EMBL" id="OVA01918.1"/>
    </source>
</evidence>
<protein>
    <submittedName>
        <fullName evidence="1">Uncharacterized protein</fullName>
    </submittedName>
</protein>
<dbReference type="PANTHER" id="PTHR33978">
    <property type="entry name" value="SERINE/THREONINE-KINASE"/>
    <property type="match status" value="1"/>
</dbReference>
<dbReference type="OrthoDB" id="1920208at2759"/>
<gene>
    <name evidence="1" type="ORF">BVC80_9079g58</name>
</gene>
<reference evidence="1 2" key="1">
    <citation type="journal article" date="2017" name="Mol. Plant">
        <title>The Genome of Medicinal Plant Macleaya cordata Provides New Insights into Benzylisoquinoline Alkaloids Metabolism.</title>
        <authorList>
            <person name="Liu X."/>
            <person name="Liu Y."/>
            <person name="Huang P."/>
            <person name="Ma Y."/>
            <person name="Qing Z."/>
            <person name="Tang Q."/>
            <person name="Cao H."/>
            <person name="Cheng P."/>
            <person name="Zheng Y."/>
            <person name="Yuan Z."/>
            <person name="Zhou Y."/>
            <person name="Liu J."/>
            <person name="Tang Z."/>
            <person name="Zhuo Y."/>
            <person name="Zhang Y."/>
            <person name="Yu L."/>
            <person name="Huang J."/>
            <person name="Yang P."/>
            <person name="Peng Q."/>
            <person name="Zhang J."/>
            <person name="Jiang W."/>
            <person name="Zhang Z."/>
            <person name="Lin K."/>
            <person name="Ro D.K."/>
            <person name="Chen X."/>
            <person name="Xiong X."/>
            <person name="Shang Y."/>
            <person name="Huang S."/>
            <person name="Zeng J."/>
        </authorList>
    </citation>
    <scope>NUCLEOTIDE SEQUENCE [LARGE SCALE GENOMIC DNA]</scope>
    <source>
        <strain evidence="2">cv. BLH2017</strain>
        <tissue evidence="1">Root</tissue>
    </source>
</reference>
<name>A0A200PUM1_MACCD</name>
<dbReference type="EMBL" id="MVGT01004035">
    <property type="protein sequence ID" value="OVA01918.1"/>
    <property type="molecule type" value="Genomic_DNA"/>
</dbReference>
<comment type="caution">
    <text evidence="1">The sequence shown here is derived from an EMBL/GenBank/DDBJ whole genome shotgun (WGS) entry which is preliminary data.</text>
</comment>